<dbReference type="Gene3D" id="3.40.630.30">
    <property type="match status" value="1"/>
</dbReference>
<dbReference type="Pfam" id="PF13302">
    <property type="entry name" value="Acetyltransf_3"/>
    <property type="match status" value="1"/>
</dbReference>
<organism evidence="5 6">
    <name type="scientific">Kribbella amoyensis</name>
    <dbReference type="NCBI Taxonomy" id="996641"/>
    <lineage>
        <taxon>Bacteria</taxon>
        <taxon>Bacillati</taxon>
        <taxon>Actinomycetota</taxon>
        <taxon>Actinomycetes</taxon>
        <taxon>Propionibacteriales</taxon>
        <taxon>Kribbellaceae</taxon>
        <taxon>Kribbella</taxon>
    </lineage>
</organism>
<sequence length="160" mass="17961">MVRIERLQAGHADEVLRFELENRAYFARFISDRGDAYFAEFGQRHQWLLDLQEAGVDHLHVILDGDRVVGRINLVEVDDGSAELGYRIAEASAGRGLATWAVREICDRARTEYGLSQLTAMTTTGNVASQKILERTGFVRTGDVEINGEPGYGYVRRLDT</sequence>
<gene>
    <name evidence="5" type="ORF">FB561_2318</name>
</gene>
<evidence type="ECO:0000259" key="4">
    <source>
        <dbReference type="PROSITE" id="PS51186"/>
    </source>
</evidence>
<dbReference type="EMBL" id="VIVK01000001">
    <property type="protein sequence ID" value="TWD81212.1"/>
    <property type="molecule type" value="Genomic_DNA"/>
</dbReference>
<dbReference type="AlphaFoldDB" id="A0A561BQX7"/>
<dbReference type="RefSeq" id="WP_145805870.1">
    <property type="nucleotide sequence ID" value="NZ_VIVK01000001.1"/>
</dbReference>
<name>A0A561BQX7_9ACTN</name>
<dbReference type="InterPro" id="IPR000182">
    <property type="entry name" value="GNAT_dom"/>
</dbReference>
<comment type="similarity">
    <text evidence="3">Belongs to the acetyltransferase family. RimJ subfamily.</text>
</comment>
<keyword evidence="1 5" id="KW-0808">Transferase</keyword>
<dbReference type="InterPro" id="IPR051531">
    <property type="entry name" value="N-acetyltransferase"/>
</dbReference>
<dbReference type="InterPro" id="IPR016181">
    <property type="entry name" value="Acyl_CoA_acyltransferase"/>
</dbReference>
<evidence type="ECO:0000313" key="6">
    <source>
        <dbReference type="Proteomes" id="UP000318380"/>
    </source>
</evidence>
<dbReference type="PANTHER" id="PTHR43792:SF8">
    <property type="entry name" value="[RIBOSOMAL PROTEIN US5]-ALANINE N-ACETYLTRANSFERASE"/>
    <property type="match status" value="1"/>
</dbReference>
<dbReference type="PROSITE" id="PS51186">
    <property type="entry name" value="GNAT"/>
    <property type="match status" value="1"/>
</dbReference>
<evidence type="ECO:0000256" key="3">
    <source>
        <dbReference type="ARBA" id="ARBA00038502"/>
    </source>
</evidence>
<comment type="caution">
    <text evidence="5">The sequence shown here is derived from an EMBL/GenBank/DDBJ whole genome shotgun (WGS) entry which is preliminary data.</text>
</comment>
<evidence type="ECO:0000256" key="2">
    <source>
        <dbReference type="ARBA" id="ARBA00023315"/>
    </source>
</evidence>
<evidence type="ECO:0000256" key="1">
    <source>
        <dbReference type="ARBA" id="ARBA00022679"/>
    </source>
</evidence>
<accession>A0A561BQX7</accession>
<evidence type="ECO:0000313" key="5">
    <source>
        <dbReference type="EMBL" id="TWD81212.1"/>
    </source>
</evidence>
<keyword evidence="6" id="KW-1185">Reference proteome</keyword>
<dbReference type="Proteomes" id="UP000318380">
    <property type="component" value="Unassembled WGS sequence"/>
</dbReference>
<dbReference type="GO" id="GO:0008999">
    <property type="term" value="F:protein-N-terminal-alanine acetyltransferase activity"/>
    <property type="evidence" value="ECO:0007669"/>
    <property type="project" value="TreeGrafter"/>
</dbReference>
<dbReference type="SUPFAM" id="SSF55729">
    <property type="entry name" value="Acyl-CoA N-acyltransferases (Nat)"/>
    <property type="match status" value="1"/>
</dbReference>
<keyword evidence="2" id="KW-0012">Acyltransferase</keyword>
<proteinExistence type="inferred from homology"/>
<dbReference type="OrthoDB" id="5125488at2"/>
<reference evidence="5 6" key="1">
    <citation type="submission" date="2019-06" db="EMBL/GenBank/DDBJ databases">
        <title>Sequencing the genomes of 1000 actinobacteria strains.</title>
        <authorList>
            <person name="Klenk H.-P."/>
        </authorList>
    </citation>
    <scope>NUCLEOTIDE SEQUENCE [LARGE SCALE GENOMIC DNA]</scope>
    <source>
        <strain evidence="5 6">DSM 24683</strain>
    </source>
</reference>
<protein>
    <submittedName>
        <fullName evidence="5">Ribosomal-protein-alanine N-acetyltransferase</fullName>
    </submittedName>
</protein>
<dbReference type="PANTHER" id="PTHR43792">
    <property type="entry name" value="GNAT FAMILY, PUTATIVE (AFU_ORTHOLOGUE AFUA_3G00765)-RELATED-RELATED"/>
    <property type="match status" value="1"/>
</dbReference>
<dbReference type="GO" id="GO:0005737">
    <property type="term" value="C:cytoplasm"/>
    <property type="evidence" value="ECO:0007669"/>
    <property type="project" value="TreeGrafter"/>
</dbReference>
<feature type="domain" description="N-acetyltransferase" evidence="4">
    <location>
        <begin position="2"/>
        <end position="159"/>
    </location>
</feature>